<dbReference type="EMBL" id="LT670818">
    <property type="protein sequence ID" value="SHG86610.1"/>
    <property type="molecule type" value="Genomic_DNA"/>
</dbReference>
<sequence>MNVKATVSPDDLARACADAMWKEDDASKGLGMEILQIRAGEATLAMTVQPNMVNGHGIAHGGFIFTLADSAFAFACNSHNERAVAAQGNISFIRPGKLGDRLVATAREISRTGRSGIYDVRVTVDGTVIAELRGHSRSIGGAWVPATEPGTK</sequence>
<name>A0A1M5NAR3_9BRAD</name>
<proteinExistence type="inferred from homology"/>
<dbReference type="InterPro" id="IPR003736">
    <property type="entry name" value="PAAI_dom"/>
</dbReference>
<evidence type="ECO:0000259" key="3">
    <source>
        <dbReference type="Pfam" id="PF03061"/>
    </source>
</evidence>
<dbReference type="PANTHER" id="PTHR42856:SF1">
    <property type="entry name" value="ACYL-COENZYME A THIOESTERASE PAAI"/>
    <property type="match status" value="1"/>
</dbReference>
<dbReference type="CDD" id="cd03443">
    <property type="entry name" value="PaaI_thioesterase"/>
    <property type="match status" value="1"/>
</dbReference>
<dbReference type="Gene3D" id="3.10.129.10">
    <property type="entry name" value="Hotdog Thioesterase"/>
    <property type="match status" value="1"/>
</dbReference>
<protein>
    <submittedName>
        <fullName evidence="4">(3S)-malyl-CoA thioesterase</fullName>
    </submittedName>
</protein>
<dbReference type="InterPro" id="IPR029069">
    <property type="entry name" value="HotDog_dom_sf"/>
</dbReference>
<dbReference type="SUPFAM" id="SSF54637">
    <property type="entry name" value="Thioesterase/thiol ester dehydrase-isomerase"/>
    <property type="match status" value="1"/>
</dbReference>
<accession>A0A1M5NAR3</accession>
<dbReference type="NCBIfam" id="TIGR02286">
    <property type="entry name" value="PaaD"/>
    <property type="match status" value="1"/>
</dbReference>
<dbReference type="PANTHER" id="PTHR42856">
    <property type="entry name" value="ACYL-COENZYME A THIOESTERASE PAAI"/>
    <property type="match status" value="1"/>
</dbReference>
<reference evidence="4 5" key="1">
    <citation type="submission" date="2016-11" db="EMBL/GenBank/DDBJ databases">
        <authorList>
            <person name="Jaros S."/>
            <person name="Januszkiewicz K."/>
            <person name="Wedrychowicz H."/>
        </authorList>
    </citation>
    <scope>NUCLEOTIDE SEQUENCE [LARGE SCALE GENOMIC DNA]</scope>
    <source>
        <strain evidence="4 5">GAS242</strain>
    </source>
</reference>
<organism evidence="4 5">
    <name type="scientific">Bradyrhizobium erythrophlei</name>
    <dbReference type="NCBI Taxonomy" id="1437360"/>
    <lineage>
        <taxon>Bacteria</taxon>
        <taxon>Pseudomonadati</taxon>
        <taxon>Pseudomonadota</taxon>
        <taxon>Alphaproteobacteria</taxon>
        <taxon>Hyphomicrobiales</taxon>
        <taxon>Nitrobacteraceae</taxon>
        <taxon>Bradyrhizobium</taxon>
    </lineage>
</organism>
<dbReference type="InterPro" id="IPR006683">
    <property type="entry name" value="Thioestr_dom"/>
</dbReference>
<comment type="similarity">
    <text evidence="1">Belongs to the thioesterase PaaI family.</text>
</comment>
<feature type="domain" description="Thioesterase" evidence="3">
    <location>
        <begin position="56"/>
        <end position="126"/>
    </location>
</feature>
<evidence type="ECO:0000313" key="5">
    <source>
        <dbReference type="Proteomes" id="UP000190675"/>
    </source>
</evidence>
<gene>
    <name evidence="4" type="ORF">SAMN05444169_4523</name>
</gene>
<evidence type="ECO:0000256" key="2">
    <source>
        <dbReference type="ARBA" id="ARBA00022801"/>
    </source>
</evidence>
<evidence type="ECO:0000256" key="1">
    <source>
        <dbReference type="ARBA" id="ARBA00008324"/>
    </source>
</evidence>
<evidence type="ECO:0000313" key="4">
    <source>
        <dbReference type="EMBL" id="SHG86610.1"/>
    </source>
</evidence>
<dbReference type="NCBIfam" id="TIGR00369">
    <property type="entry name" value="unchar_dom_1"/>
    <property type="match status" value="1"/>
</dbReference>
<dbReference type="FunFam" id="3.10.129.10:FF:000022">
    <property type="entry name" value="Phenylacetic acid degradation protein"/>
    <property type="match status" value="1"/>
</dbReference>
<dbReference type="Proteomes" id="UP000190675">
    <property type="component" value="Chromosome I"/>
</dbReference>
<dbReference type="Pfam" id="PF03061">
    <property type="entry name" value="4HBT"/>
    <property type="match status" value="1"/>
</dbReference>
<keyword evidence="2" id="KW-0378">Hydrolase</keyword>
<dbReference type="InterPro" id="IPR011973">
    <property type="entry name" value="PaaD"/>
</dbReference>
<dbReference type="InterPro" id="IPR052723">
    <property type="entry name" value="Acyl-CoA_thioesterase_PaaI"/>
</dbReference>
<dbReference type="GO" id="GO:0016289">
    <property type="term" value="F:acyl-CoA hydrolase activity"/>
    <property type="evidence" value="ECO:0007669"/>
    <property type="project" value="UniProtKB-ARBA"/>
</dbReference>
<dbReference type="AlphaFoldDB" id="A0A1M5NAR3"/>
<dbReference type="RefSeq" id="WP_079567849.1">
    <property type="nucleotide sequence ID" value="NZ_LT670818.1"/>
</dbReference>